<proteinExistence type="predicted"/>
<dbReference type="EMBL" id="AOIK01000017">
    <property type="protein sequence ID" value="ELY88565.1"/>
    <property type="molecule type" value="Genomic_DNA"/>
</dbReference>
<comment type="caution">
    <text evidence="1">The sequence shown here is derived from an EMBL/GenBank/DDBJ whole genome shotgun (WGS) entry which is preliminary data.</text>
</comment>
<protein>
    <submittedName>
        <fullName evidence="1">Uncharacterized protein</fullName>
    </submittedName>
</protein>
<dbReference type="PATRIC" id="fig|1227494.3.peg.1279"/>
<reference evidence="1 2" key="1">
    <citation type="journal article" date="2014" name="PLoS Genet.">
        <title>Phylogenetically driven sequencing of extremely halophilic archaea reveals strategies for static and dynamic osmo-response.</title>
        <authorList>
            <person name="Becker E.A."/>
            <person name="Seitzer P.M."/>
            <person name="Tritt A."/>
            <person name="Larsen D."/>
            <person name="Krusor M."/>
            <person name="Yao A.I."/>
            <person name="Wu D."/>
            <person name="Madern D."/>
            <person name="Eisen J.A."/>
            <person name="Darling A.E."/>
            <person name="Facciotti M.T."/>
        </authorList>
    </citation>
    <scope>NUCLEOTIDE SEQUENCE [LARGE SCALE GENOMIC DNA]</scope>
    <source>
        <strain evidence="1 2">JCM 12890</strain>
    </source>
</reference>
<keyword evidence="2" id="KW-1185">Reference proteome</keyword>
<evidence type="ECO:0000313" key="2">
    <source>
        <dbReference type="Proteomes" id="UP000011511"/>
    </source>
</evidence>
<dbReference type="Proteomes" id="UP000011511">
    <property type="component" value="Unassembled WGS sequence"/>
</dbReference>
<dbReference type="AlphaFoldDB" id="L9ZQ03"/>
<name>L9ZQ03_NATA2</name>
<evidence type="ECO:0000313" key="1">
    <source>
        <dbReference type="EMBL" id="ELY88565.1"/>
    </source>
</evidence>
<organism evidence="1 2">
    <name type="scientific">Natrinema altunense (strain JCM 12890 / CGMCC 1.3731 / AJ2)</name>
    <dbReference type="NCBI Taxonomy" id="1227494"/>
    <lineage>
        <taxon>Archaea</taxon>
        <taxon>Methanobacteriati</taxon>
        <taxon>Methanobacteriota</taxon>
        <taxon>Stenosarchaea group</taxon>
        <taxon>Halobacteria</taxon>
        <taxon>Halobacteriales</taxon>
        <taxon>Natrialbaceae</taxon>
        <taxon>Natrinema</taxon>
    </lineage>
</organism>
<sequence length="41" mass="4788">MIRFPIDETDTGSRCEPIGFRPLYWCRSRSDVSVSERVLIV</sequence>
<accession>L9ZQ03</accession>
<gene>
    <name evidence="1" type="ORF">C485_06390</name>
</gene>